<evidence type="ECO:0008006" key="5">
    <source>
        <dbReference type="Google" id="ProtNLM"/>
    </source>
</evidence>
<comment type="caution">
    <text evidence="3">The sequence shown here is derived from an EMBL/GenBank/DDBJ whole genome shotgun (WGS) entry which is preliminary data.</text>
</comment>
<dbReference type="NCBIfam" id="NF003843">
    <property type="entry name" value="PRK05422.1"/>
    <property type="match status" value="1"/>
</dbReference>
<dbReference type="GO" id="GO:0005829">
    <property type="term" value="C:cytosol"/>
    <property type="evidence" value="ECO:0007669"/>
    <property type="project" value="TreeGrafter"/>
</dbReference>
<name>A0A7J7IMY3_9RHOD</name>
<dbReference type="Gene3D" id="2.40.280.10">
    <property type="match status" value="1"/>
</dbReference>
<sequence>MLHNENGTTVTRQGVRQPANGLGLTRCLSSSVLQRTAPRQPMTSLIRGTGFVSSCFNLVSWSSHDKGVVYGRPRLQTAGALGLCSLATRARNSSSPTVENRKINFQYEIVWSLECGIELKGTEIKSVRAGKMNIRDAFARVKRGSSELWLYNCNIAPHDHTAGFFNHSPTRPRRLLAHKQEIRRLREAQEQKGLTLVPERCYFDERQRLKVLLAVARGKKLHDKRESLRRRDEARSTRRFAKYDLRDL</sequence>
<reference evidence="3 4" key="1">
    <citation type="journal article" date="2020" name="J. Phycol.">
        <title>Comparative genome analysis reveals Cyanidiococcus gen. nov., a new extremophilic red algal genus sister to Cyanidioschyzon (Cyanidioschyzonaceae, Rhodophyta).</title>
        <authorList>
            <person name="Liu S.-L."/>
            <person name="Chiang Y.-R."/>
            <person name="Yoon H.S."/>
            <person name="Fu H.-Y."/>
        </authorList>
    </citation>
    <scope>NUCLEOTIDE SEQUENCE [LARGE SCALE GENOMIC DNA]</scope>
    <source>
        <strain evidence="3 4">THAL066</strain>
    </source>
</reference>
<dbReference type="HAMAP" id="MF_00023">
    <property type="entry name" value="SmpB"/>
    <property type="match status" value="1"/>
</dbReference>
<dbReference type="NCBIfam" id="TIGR00086">
    <property type="entry name" value="smpB"/>
    <property type="match status" value="1"/>
</dbReference>
<dbReference type="InterPro" id="IPR000037">
    <property type="entry name" value="SsrA-bd_prot"/>
</dbReference>
<dbReference type="InterPro" id="IPR023620">
    <property type="entry name" value="SmpB"/>
</dbReference>
<gene>
    <name evidence="3" type="ORF">F1559_001098</name>
</gene>
<dbReference type="PANTHER" id="PTHR30308">
    <property type="entry name" value="TMRNA-BINDING COMPONENT OF TRANS-TRANSLATION TAGGING COMPLEX"/>
    <property type="match status" value="1"/>
</dbReference>
<dbReference type="AlphaFoldDB" id="A0A7J7IMY3"/>
<dbReference type="PANTHER" id="PTHR30308:SF2">
    <property type="entry name" value="SSRA-BINDING PROTEIN"/>
    <property type="match status" value="1"/>
</dbReference>
<dbReference type="PROSITE" id="PS01317">
    <property type="entry name" value="SSRP"/>
    <property type="match status" value="1"/>
</dbReference>
<dbReference type="SUPFAM" id="SSF74982">
    <property type="entry name" value="Small protein B (SmpB)"/>
    <property type="match status" value="1"/>
</dbReference>
<dbReference type="GO" id="GO:0003723">
    <property type="term" value="F:RNA binding"/>
    <property type="evidence" value="ECO:0007669"/>
    <property type="project" value="UniProtKB-KW"/>
</dbReference>
<evidence type="ECO:0000256" key="2">
    <source>
        <dbReference type="ARBA" id="ARBA00022884"/>
    </source>
</evidence>
<accession>A0A7J7IMY3</accession>
<dbReference type="GO" id="GO:0070930">
    <property type="term" value="P:trans-translation-dependent protein tagging"/>
    <property type="evidence" value="ECO:0007669"/>
    <property type="project" value="TreeGrafter"/>
</dbReference>
<evidence type="ECO:0000313" key="4">
    <source>
        <dbReference type="Proteomes" id="UP000530660"/>
    </source>
</evidence>
<dbReference type="Proteomes" id="UP000530660">
    <property type="component" value="Unassembled WGS sequence"/>
</dbReference>
<keyword evidence="4" id="KW-1185">Reference proteome</keyword>
<organism evidence="3 4">
    <name type="scientific">Cyanidiococcus yangmingshanensis</name>
    <dbReference type="NCBI Taxonomy" id="2690220"/>
    <lineage>
        <taxon>Eukaryota</taxon>
        <taxon>Rhodophyta</taxon>
        <taxon>Bangiophyceae</taxon>
        <taxon>Cyanidiales</taxon>
        <taxon>Cyanidiaceae</taxon>
        <taxon>Cyanidiococcus</taxon>
    </lineage>
</organism>
<proteinExistence type="inferred from homology"/>
<dbReference type="InterPro" id="IPR020081">
    <property type="entry name" value="SsrA-bd_prot_CS"/>
</dbReference>
<keyword evidence="2" id="KW-0694">RNA-binding</keyword>
<evidence type="ECO:0000256" key="1">
    <source>
        <dbReference type="ARBA" id="ARBA00022490"/>
    </source>
</evidence>
<dbReference type="Pfam" id="PF01668">
    <property type="entry name" value="SmpB"/>
    <property type="match status" value="1"/>
</dbReference>
<dbReference type="OrthoDB" id="4717at2759"/>
<protein>
    <recommendedName>
        <fullName evidence="5">SsrA-binding protein</fullName>
    </recommendedName>
</protein>
<keyword evidence="1" id="KW-0963">Cytoplasm</keyword>
<dbReference type="EMBL" id="VWRR01000004">
    <property type="protein sequence ID" value="KAF6004069.1"/>
    <property type="molecule type" value="Genomic_DNA"/>
</dbReference>
<evidence type="ECO:0000313" key="3">
    <source>
        <dbReference type="EMBL" id="KAF6004069.1"/>
    </source>
</evidence>